<protein>
    <submittedName>
        <fullName evidence="1">Uncharacterized protein</fullName>
    </submittedName>
</protein>
<keyword evidence="2" id="KW-1185">Reference proteome</keyword>
<dbReference type="Proteomes" id="UP001597188">
    <property type="component" value="Unassembled WGS sequence"/>
</dbReference>
<proteinExistence type="predicted"/>
<gene>
    <name evidence="1" type="ORF">ACFQ5L_02705</name>
</gene>
<comment type="caution">
    <text evidence="1">The sequence shown here is derived from an EMBL/GenBank/DDBJ whole genome shotgun (WGS) entry which is preliminary data.</text>
</comment>
<sequence length="85" mass="9811">MIEHKEETMRTPVNVKTKRQYTEAELARIAELTKPLEARYRNSSKSPAEVDAELWAAVRSKGTPIAHVSERKLSLSERLRIAWHL</sequence>
<evidence type="ECO:0000313" key="1">
    <source>
        <dbReference type="EMBL" id="MFD1419868.1"/>
    </source>
</evidence>
<name>A0ABW4BZ74_9LACO</name>
<organism evidence="1 2">
    <name type="scientific">Lactiplantibacillus songbeiensis</name>
    <dbReference type="NCBI Taxonomy" id="2559920"/>
    <lineage>
        <taxon>Bacteria</taxon>
        <taxon>Bacillati</taxon>
        <taxon>Bacillota</taxon>
        <taxon>Bacilli</taxon>
        <taxon>Lactobacillales</taxon>
        <taxon>Lactobacillaceae</taxon>
        <taxon>Lactiplantibacillus</taxon>
    </lineage>
</organism>
<accession>A0ABW4BZ74</accession>
<evidence type="ECO:0000313" key="2">
    <source>
        <dbReference type="Proteomes" id="UP001597188"/>
    </source>
</evidence>
<dbReference type="EMBL" id="JBHTOJ010000008">
    <property type="protein sequence ID" value="MFD1419868.1"/>
    <property type="molecule type" value="Genomic_DNA"/>
</dbReference>
<dbReference type="RefSeq" id="WP_137635351.1">
    <property type="nucleotide sequence ID" value="NZ_BJDL01000020.1"/>
</dbReference>
<reference evidence="2" key="1">
    <citation type="journal article" date="2019" name="Int. J. Syst. Evol. Microbiol.">
        <title>The Global Catalogue of Microorganisms (GCM) 10K type strain sequencing project: providing services to taxonomists for standard genome sequencing and annotation.</title>
        <authorList>
            <consortium name="The Broad Institute Genomics Platform"/>
            <consortium name="The Broad Institute Genome Sequencing Center for Infectious Disease"/>
            <person name="Wu L."/>
            <person name="Ma J."/>
        </authorList>
    </citation>
    <scope>NUCLEOTIDE SEQUENCE [LARGE SCALE GENOMIC DNA]</scope>
    <source>
        <strain evidence="2">CCM 8931</strain>
    </source>
</reference>